<feature type="non-terminal residue" evidence="1">
    <location>
        <position position="1"/>
    </location>
</feature>
<proteinExistence type="predicted"/>
<evidence type="ECO:0000313" key="1">
    <source>
        <dbReference type="EMBL" id="RDX82027.1"/>
    </source>
</evidence>
<name>A0A371FUJ5_MUCPR</name>
<organism evidence="1 2">
    <name type="scientific">Mucuna pruriens</name>
    <name type="common">Velvet bean</name>
    <name type="synonym">Dolichos pruriens</name>
    <dbReference type="NCBI Taxonomy" id="157652"/>
    <lineage>
        <taxon>Eukaryota</taxon>
        <taxon>Viridiplantae</taxon>
        <taxon>Streptophyta</taxon>
        <taxon>Embryophyta</taxon>
        <taxon>Tracheophyta</taxon>
        <taxon>Spermatophyta</taxon>
        <taxon>Magnoliopsida</taxon>
        <taxon>eudicotyledons</taxon>
        <taxon>Gunneridae</taxon>
        <taxon>Pentapetalae</taxon>
        <taxon>rosids</taxon>
        <taxon>fabids</taxon>
        <taxon>Fabales</taxon>
        <taxon>Fabaceae</taxon>
        <taxon>Papilionoideae</taxon>
        <taxon>50 kb inversion clade</taxon>
        <taxon>NPAAA clade</taxon>
        <taxon>indigoferoid/millettioid clade</taxon>
        <taxon>Phaseoleae</taxon>
        <taxon>Mucuna</taxon>
    </lineage>
</organism>
<dbReference type="EMBL" id="QJKJ01007765">
    <property type="protein sequence ID" value="RDX82027.1"/>
    <property type="molecule type" value="Genomic_DNA"/>
</dbReference>
<accession>A0A371FUJ5</accession>
<reference evidence="1" key="1">
    <citation type="submission" date="2018-05" db="EMBL/GenBank/DDBJ databases">
        <title>Draft genome of Mucuna pruriens seed.</title>
        <authorList>
            <person name="Nnadi N.E."/>
            <person name="Vos R."/>
            <person name="Hasami M.H."/>
            <person name="Devisetty U.K."/>
            <person name="Aguiy J.C."/>
        </authorList>
    </citation>
    <scope>NUCLEOTIDE SEQUENCE [LARGE SCALE GENOMIC DNA]</scope>
    <source>
        <strain evidence="1">JCA_2017</strain>
    </source>
</reference>
<evidence type="ECO:0000313" key="2">
    <source>
        <dbReference type="Proteomes" id="UP000257109"/>
    </source>
</evidence>
<comment type="caution">
    <text evidence="1">The sequence shown here is derived from an EMBL/GenBank/DDBJ whole genome shotgun (WGS) entry which is preliminary data.</text>
</comment>
<sequence>MAFISLSLNSSSAMTFTNVSLTPCENVTGTMNYIPRPRMCRSLDHTNYGCSHLGSRPLETNDCLLI</sequence>
<gene>
    <name evidence="1" type="ORF">CR513_37238</name>
</gene>
<protein>
    <submittedName>
        <fullName evidence="1">Uncharacterized protein</fullName>
    </submittedName>
</protein>
<dbReference type="Proteomes" id="UP000257109">
    <property type="component" value="Unassembled WGS sequence"/>
</dbReference>
<keyword evidence="2" id="KW-1185">Reference proteome</keyword>
<dbReference type="AlphaFoldDB" id="A0A371FUJ5"/>